<dbReference type="Pfam" id="PF01094">
    <property type="entry name" value="ANF_receptor"/>
    <property type="match status" value="1"/>
</dbReference>
<comment type="caution">
    <text evidence="14">The sequence shown here is derived from an EMBL/GenBank/DDBJ whole genome shotgun (WGS) entry which is preliminary data.</text>
</comment>
<keyword evidence="8 14" id="KW-0675">Receptor</keyword>
<proteinExistence type="predicted"/>
<keyword evidence="7" id="KW-0472">Membrane</keyword>
<keyword evidence="3" id="KW-0812">Transmembrane</keyword>
<sequence>MPLSDSVEKGKIGRGVLPAMQLAMEQILNESLLNPYSLDLRYYDTECDNAKGLKAFYDAIKYGPTHLMVFGGVCTTVTSIIAESLIGWNLIQLSFAATTPELADKKKYPYFFRTVPSDNAVNPAILKLLKHYKWKRVGTLTQDIRRFSEVRNDLTGVLYGEDIEISDTESFSNDPCTSVKKLKGNDVRIILGQFNEEMAAKVFCCAFHEKMFGPKYQWIIPGWYQSFWWEKAISKLNSSPCLGINLLGAMEGYIGVDFEPLSSKQIKTISGRTPQQYEEEYDQRRGNVEPI</sequence>
<dbReference type="InterPro" id="IPR001828">
    <property type="entry name" value="ANF_lig-bd_rcpt"/>
</dbReference>
<evidence type="ECO:0000256" key="12">
    <source>
        <dbReference type="SAM" id="MobiDB-lite"/>
    </source>
</evidence>
<dbReference type="Gene3D" id="3.40.50.2300">
    <property type="match status" value="1"/>
</dbReference>
<feature type="region of interest" description="Disordered" evidence="12">
    <location>
        <begin position="269"/>
        <end position="291"/>
    </location>
</feature>
<dbReference type="AlphaFoldDB" id="A0AAW1BND9"/>
<evidence type="ECO:0000256" key="11">
    <source>
        <dbReference type="ARBA" id="ARBA00073785"/>
    </source>
</evidence>
<evidence type="ECO:0000259" key="13">
    <source>
        <dbReference type="Pfam" id="PF01094"/>
    </source>
</evidence>
<dbReference type="GO" id="GO:0004965">
    <property type="term" value="F:G protein-coupled GABA receptor activity"/>
    <property type="evidence" value="ECO:0007669"/>
    <property type="project" value="InterPro"/>
</dbReference>
<protein>
    <recommendedName>
        <fullName evidence="11">Gamma-aminobutyric acid type B receptor subunit 2</fullName>
    </recommendedName>
</protein>
<dbReference type="SUPFAM" id="SSF53822">
    <property type="entry name" value="Periplasmic binding protein-like I"/>
    <property type="match status" value="1"/>
</dbReference>
<dbReference type="PANTHER" id="PTHR10519">
    <property type="entry name" value="GABA-B RECEPTOR"/>
    <property type="match status" value="1"/>
</dbReference>
<evidence type="ECO:0000256" key="8">
    <source>
        <dbReference type="ARBA" id="ARBA00023170"/>
    </source>
</evidence>
<dbReference type="GO" id="GO:0038039">
    <property type="term" value="C:G protein-coupled receptor heterodimeric complex"/>
    <property type="evidence" value="ECO:0007669"/>
    <property type="project" value="TreeGrafter"/>
</dbReference>
<dbReference type="GO" id="GO:0007214">
    <property type="term" value="P:gamma-aminobutyric acid signaling pathway"/>
    <property type="evidence" value="ECO:0007669"/>
    <property type="project" value="TreeGrafter"/>
</dbReference>
<keyword evidence="4" id="KW-0732">Signal</keyword>
<gene>
    <name evidence="14" type="ORF">NXF25_008466</name>
</gene>
<evidence type="ECO:0000256" key="5">
    <source>
        <dbReference type="ARBA" id="ARBA00022989"/>
    </source>
</evidence>
<evidence type="ECO:0000256" key="6">
    <source>
        <dbReference type="ARBA" id="ARBA00023040"/>
    </source>
</evidence>
<comment type="subcellular location">
    <subcellularLocation>
        <location evidence="1">Cell membrane</location>
        <topology evidence="1">Multi-pass membrane protein</topology>
    </subcellularLocation>
</comment>
<dbReference type="EMBL" id="JAOTOJ010000003">
    <property type="protein sequence ID" value="KAK9403639.1"/>
    <property type="molecule type" value="Genomic_DNA"/>
</dbReference>
<name>A0AAW1BND9_CROAD</name>
<evidence type="ECO:0000256" key="9">
    <source>
        <dbReference type="ARBA" id="ARBA00023180"/>
    </source>
</evidence>
<evidence type="ECO:0000313" key="14">
    <source>
        <dbReference type="EMBL" id="KAK9403639.1"/>
    </source>
</evidence>
<dbReference type="PANTHER" id="PTHR10519:SF74">
    <property type="entry name" value="GAMMA-AMINOBUTYRIC ACID TYPE B RECEPTOR SUBUNIT 2"/>
    <property type="match status" value="1"/>
</dbReference>
<dbReference type="CDD" id="cd06366">
    <property type="entry name" value="PBP1_GABAb_receptor"/>
    <property type="match status" value="1"/>
</dbReference>
<evidence type="ECO:0000313" key="15">
    <source>
        <dbReference type="Proteomes" id="UP001474421"/>
    </source>
</evidence>
<evidence type="ECO:0000256" key="3">
    <source>
        <dbReference type="ARBA" id="ARBA00022692"/>
    </source>
</evidence>
<reference evidence="14 15" key="1">
    <citation type="journal article" date="2024" name="Proc. Natl. Acad. Sci. U.S.A.">
        <title>The genetic regulatory architecture and epigenomic basis for age-related changes in rattlesnake venom.</title>
        <authorList>
            <person name="Hogan M.P."/>
            <person name="Holding M.L."/>
            <person name="Nystrom G.S."/>
            <person name="Colston T.J."/>
            <person name="Bartlett D.A."/>
            <person name="Mason A.J."/>
            <person name="Ellsworth S.A."/>
            <person name="Rautsaw R.M."/>
            <person name="Lawrence K.C."/>
            <person name="Strickland J.L."/>
            <person name="He B."/>
            <person name="Fraser P."/>
            <person name="Margres M.J."/>
            <person name="Gilbert D.M."/>
            <person name="Gibbs H.L."/>
            <person name="Parkinson C.L."/>
            <person name="Rokyta D.R."/>
        </authorList>
    </citation>
    <scope>NUCLEOTIDE SEQUENCE [LARGE SCALE GENOMIC DNA]</scope>
    <source>
        <strain evidence="14">DRR0105</strain>
    </source>
</reference>
<dbReference type="Proteomes" id="UP001474421">
    <property type="component" value="Unassembled WGS sequence"/>
</dbReference>
<evidence type="ECO:0000256" key="7">
    <source>
        <dbReference type="ARBA" id="ARBA00023136"/>
    </source>
</evidence>
<dbReference type="InterPro" id="IPR002455">
    <property type="entry name" value="GPCR3_GABA-B"/>
</dbReference>
<keyword evidence="10" id="KW-0807">Transducer</keyword>
<keyword evidence="2" id="KW-1003">Cell membrane</keyword>
<dbReference type="PRINTS" id="PR01178">
    <property type="entry name" value="GABAB2RECPTR"/>
</dbReference>
<feature type="domain" description="Receptor ligand binding region" evidence="13">
    <location>
        <begin position="16"/>
        <end position="270"/>
    </location>
</feature>
<evidence type="ECO:0000256" key="2">
    <source>
        <dbReference type="ARBA" id="ARBA00022475"/>
    </source>
</evidence>
<feature type="compositionally biased region" description="Basic and acidic residues" evidence="12">
    <location>
        <begin position="282"/>
        <end position="291"/>
    </location>
</feature>
<dbReference type="PRINTS" id="PR01176">
    <property type="entry name" value="GABABRECEPTR"/>
</dbReference>
<dbReference type="InterPro" id="IPR028082">
    <property type="entry name" value="Peripla_BP_I"/>
</dbReference>
<keyword evidence="9" id="KW-0325">Glycoprotein</keyword>
<keyword evidence="6" id="KW-0297">G-protein coupled receptor</keyword>
<organism evidence="14 15">
    <name type="scientific">Crotalus adamanteus</name>
    <name type="common">Eastern diamondback rattlesnake</name>
    <dbReference type="NCBI Taxonomy" id="8729"/>
    <lineage>
        <taxon>Eukaryota</taxon>
        <taxon>Metazoa</taxon>
        <taxon>Chordata</taxon>
        <taxon>Craniata</taxon>
        <taxon>Vertebrata</taxon>
        <taxon>Euteleostomi</taxon>
        <taxon>Lepidosauria</taxon>
        <taxon>Squamata</taxon>
        <taxon>Bifurcata</taxon>
        <taxon>Unidentata</taxon>
        <taxon>Episquamata</taxon>
        <taxon>Toxicofera</taxon>
        <taxon>Serpentes</taxon>
        <taxon>Colubroidea</taxon>
        <taxon>Viperidae</taxon>
        <taxon>Crotalinae</taxon>
        <taxon>Crotalus</taxon>
    </lineage>
</organism>
<evidence type="ECO:0000256" key="10">
    <source>
        <dbReference type="ARBA" id="ARBA00023224"/>
    </source>
</evidence>
<evidence type="ECO:0000256" key="4">
    <source>
        <dbReference type="ARBA" id="ARBA00022729"/>
    </source>
</evidence>
<dbReference type="FunFam" id="3.40.50.2300:FF:000063">
    <property type="entry name" value="Gamma-aminobutyric acid type B receptor subunit"/>
    <property type="match status" value="1"/>
</dbReference>
<dbReference type="InterPro" id="IPR000337">
    <property type="entry name" value="GPCR_3"/>
</dbReference>
<accession>A0AAW1BND9</accession>
<keyword evidence="15" id="KW-1185">Reference proteome</keyword>
<dbReference type="InterPro" id="IPR002457">
    <property type="entry name" value="GPCR_3_GABA_rcpt_B2"/>
</dbReference>
<evidence type="ECO:0000256" key="1">
    <source>
        <dbReference type="ARBA" id="ARBA00004651"/>
    </source>
</evidence>
<keyword evidence="5" id="KW-1133">Transmembrane helix</keyword>
<dbReference type="PRINTS" id="PR00248">
    <property type="entry name" value="GPCRMGR"/>
</dbReference>